<dbReference type="CDD" id="cd00293">
    <property type="entry name" value="USP-like"/>
    <property type="match status" value="1"/>
</dbReference>
<gene>
    <name evidence="2" type="ORF">N4264_14480</name>
</gene>
<keyword evidence="3" id="KW-1185">Reference proteome</keyword>
<protein>
    <submittedName>
        <fullName evidence="2">Universal stress protein</fullName>
    </submittedName>
</protein>
<dbReference type="RefSeq" id="WP_261692957.1">
    <property type="nucleotide sequence ID" value="NZ_CP104694.1"/>
</dbReference>
<dbReference type="SUPFAM" id="SSF52402">
    <property type="entry name" value="Adenine nucleotide alpha hydrolases-like"/>
    <property type="match status" value="1"/>
</dbReference>
<proteinExistence type="predicted"/>
<dbReference type="EMBL" id="CP104694">
    <property type="protein sequence ID" value="UXI65962.1"/>
    <property type="molecule type" value="Genomic_DNA"/>
</dbReference>
<evidence type="ECO:0000259" key="1">
    <source>
        <dbReference type="Pfam" id="PF00582"/>
    </source>
</evidence>
<feature type="domain" description="UspA" evidence="1">
    <location>
        <begin position="23"/>
        <end position="85"/>
    </location>
</feature>
<evidence type="ECO:0000313" key="2">
    <source>
        <dbReference type="EMBL" id="UXI65962.1"/>
    </source>
</evidence>
<evidence type="ECO:0000313" key="3">
    <source>
        <dbReference type="Proteomes" id="UP001064632"/>
    </source>
</evidence>
<name>A0ABY6B8S5_9GAMM</name>
<accession>A0ABY6B8S5</accession>
<sequence>MRQRGKQRGSTLESPWSIESYLAWQGVGPLRTTVLRDVSPASLLAFATSCQADLLVMGAYGTHRYSEWLFGGMTLHALHHATVPLFLRH</sequence>
<dbReference type="InterPro" id="IPR006016">
    <property type="entry name" value="UspA"/>
</dbReference>
<dbReference type="Proteomes" id="UP001064632">
    <property type="component" value="Chromosome"/>
</dbReference>
<reference evidence="2" key="1">
    <citation type="submission" date="2022-09" db="EMBL/GenBank/DDBJ databases">
        <title>Tahibacter sp. nov., isolated from a fresh water.</title>
        <authorList>
            <person name="Baek J.H."/>
            <person name="Lee J.K."/>
            <person name="Kim J.M."/>
            <person name="Jeon C.O."/>
        </authorList>
    </citation>
    <scope>NUCLEOTIDE SEQUENCE</scope>
    <source>
        <strain evidence="2">W38</strain>
    </source>
</reference>
<dbReference type="Gene3D" id="3.40.50.12370">
    <property type="match status" value="1"/>
</dbReference>
<dbReference type="Pfam" id="PF00582">
    <property type="entry name" value="Usp"/>
    <property type="match status" value="1"/>
</dbReference>
<organism evidence="2 3">
    <name type="scientific">Tahibacter amnicola</name>
    <dbReference type="NCBI Taxonomy" id="2976241"/>
    <lineage>
        <taxon>Bacteria</taxon>
        <taxon>Pseudomonadati</taxon>
        <taxon>Pseudomonadota</taxon>
        <taxon>Gammaproteobacteria</taxon>
        <taxon>Lysobacterales</taxon>
        <taxon>Rhodanobacteraceae</taxon>
        <taxon>Tahibacter</taxon>
    </lineage>
</organism>